<dbReference type="RefSeq" id="WP_379803679.1">
    <property type="nucleotide sequence ID" value="NZ_JBHUOL010000006.1"/>
</dbReference>
<dbReference type="PANTHER" id="PTHR12835:SF5">
    <property type="entry name" value="BIOTIN--PROTEIN LIGASE"/>
    <property type="match status" value="1"/>
</dbReference>
<protein>
    <submittedName>
        <fullName evidence="3">Biotin--[acetyl-CoA-carboxylase] ligase</fullName>
        <ecNumber evidence="3">6.3.4.15</ecNumber>
    </submittedName>
</protein>
<dbReference type="PROSITE" id="PS51733">
    <property type="entry name" value="BPL_LPL_CATALYTIC"/>
    <property type="match status" value="1"/>
</dbReference>
<feature type="domain" description="BPL/LPL catalytic" evidence="2">
    <location>
        <begin position="1"/>
        <end position="177"/>
    </location>
</feature>
<dbReference type="GO" id="GO:0004077">
    <property type="term" value="F:biotin--[biotin carboxyl-carrier protein] ligase activity"/>
    <property type="evidence" value="ECO:0007669"/>
    <property type="project" value="UniProtKB-EC"/>
</dbReference>
<dbReference type="InterPro" id="IPR004143">
    <property type="entry name" value="BPL_LPL_catalytic"/>
</dbReference>
<dbReference type="InterPro" id="IPR004408">
    <property type="entry name" value="Biotin_CoA_COase_ligase"/>
</dbReference>
<dbReference type="SUPFAM" id="SSF55681">
    <property type="entry name" value="Class II aaRS and biotin synthetases"/>
    <property type="match status" value="1"/>
</dbReference>
<dbReference type="InterPro" id="IPR045864">
    <property type="entry name" value="aa-tRNA-synth_II/BPL/LPL"/>
</dbReference>
<comment type="caution">
    <text evidence="3">The sequence shown here is derived from an EMBL/GenBank/DDBJ whole genome shotgun (WGS) entry which is preliminary data.</text>
</comment>
<gene>
    <name evidence="3" type="ORF">ACFSX9_01880</name>
</gene>
<reference evidence="4" key="1">
    <citation type="journal article" date="2019" name="Int. J. Syst. Evol. Microbiol.">
        <title>The Global Catalogue of Microorganisms (GCM) 10K type strain sequencing project: providing services to taxonomists for standard genome sequencing and annotation.</title>
        <authorList>
            <consortium name="The Broad Institute Genomics Platform"/>
            <consortium name="The Broad Institute Genome Sequencing Center for Infectious Disease"/>
            <person name="Wu L."/>
            <person name="Ma J."/>
        </authorList>
    </citation>
    <scope>NUCLEOTIDE SEQUENCE [LARGE SCALE GENOMIC DNA]</scope>
    <source>
        <strain evidence="4">KCTC 52644</strain>
    </source>
</reference>
<dbReference type="CDD" id="cd16442">
    <property type="entry name" value="BPL"/>
    <property type="match status" value="1"/>
</dbReference>
<organism evidence="3 4">
    <name type="scientific">Flavobacterium ardleyense</name>
    <dbReference type="NCBI Taxonomy" id="2038737"/>
    <lineage>
        <taxon>Bacteria</taxon>
        <taxon>Pseudomonadati</taxon>
        <taxon>Bacteroidota</taxon>
        <taxon>Flavobacteriia</taxon>
        <taxon>Flavobacteriales</taxon>
        <taxon>Flavobacteriaceae</taxon>
        <taxon>Flavobacterium</taxon>
    </lineage>
</organism>
<sequence>MNLIKLSAIDSTNTFLKKLASSEKVENFTTVVAEHQTDGKGQRGANWTIEPGKNLTFSVLYLNDSGLNSCLFTLNVIVALSVVEGLQMQSNLKFNIKWPNDILSENKKIAGILIENTLKSQTQIQSIIGIGVNVNQELFENLPQASSLFLLEQKKIDKDLLLKNIVDRLEYNLKELNEFEEVYFWEEYHSYLYKRDIVSTFQGALGQRFVGKIIKVTSEGKLKVLLEDDSEVDFDIKEVKMLY</sequence>
<evidence type="ECO:0000313" key="3">
    <source>
        <dbReference type="EMBL" id="MFD2907475.1"/>
    </source>
</evidence>
<keyword evidence="1 3" id="KW-0436">Ligase</keyword>
<dbReference type="Pfam" id="PF03099">
    <property type="entry name" value="BPL_LplA_LipB"/>
    <property type="match status" value="1"/>
</dbReference>
<dbReference type="NCBIfam" id="TIGR00121">
    <property type="entry name" value="birA_ligase"/>
    <property type="match status" value="1"/>
</dbReference>
<dbReference type="Gene3D" id="3.30.930.10">
    <property type="entry name" value="Bira Bifunctional Protein, Domain 2"/>
    <property type="match status" value="1"/>
</dbReference>
<accession>A0ABW5Z558</accession>
<dbReference type="PANTHER" id="PTHR12835">
    <property type="entry name" value="BIOTIN PROTEIN LIGASE"/>
    <property type="match status" value="1"/>
</dbReference>
<dbReference type="EC" id="6.3.4.15" evidence="3"/>
<proteinExistence type="predicted"/>
<dbReference type="Proteomes" id="UP001597549">
    <property type="component" value="Unassembled WGS sequence"/>
</dbReference>
<evidence type="ECO:0000313" key="4">
    <source>
        <dbReference type="Proteomes" id="UP001597549"/>
    </source>
</evidence>
<keyword evidence="4" id="KW-1185">Reference proteome</keyword>
<evidence type="ECO:0000259" key="2">
    <source>
        <dbReference type="PROSITE" id="PS51733"/>
    </source>
</evidence>
<dbReference type="EMBL" id="JBHUOL010000006">
    <property type="protein sequence ID" value="MFD2907475.1"/>
    <property type="molecule type" value="Genomic_DNA"/>
</dbReference>
<evidence type="ECO:0000256" key="1">
    <source>
        <dbReference type="ARBA" id="ARBA00022598"/>
    </source>
</evidence>
<name>A0ABW5Z558_9FLAO</name>